<dbReference type="GO" id="GO:0016151">
    <property type="term" value="F:nickel cation binding"/>
    <property type="evidence" value="ECO:0007669"/>
    <property type="project" value="InterPro"/>
</dbReference>
<dbReference type="HAMAP" id="MF_01385">
    <property type="entry name" value="UreF"/>
    <property type="match status" value="1"/>
</dbReference>
<dbReference type="PANTHER" id="PTHR33620:SF1">
    <property type="entry name" value="UREASE ACCESSORY PROTEIN F"/>
    <property type="match status" value="1"/>
</dbReference>
<dbReference type="AlphaFoldDB" id="A0A381W448"/>
<name>A0A381W448_9ZZZZ</name>
<dbReference type="Gene3D" id="1.10.4190.10">
    <property type="entry name" value="Urease accessory protein UreF"/>
    <property type="match status" value="1"/>
</dbReference>
<keyword evidence="1" id="KW-0996">Nickel insertion</keyword>
<dbReference type="PANTHER" id="PTHR33620">
    <property type="entry name" value="UREASE ACCESSORY PROTEIN F"/>
    <property type="match status" value="1"/>
</dbReference>
<sequence length="228" mass="25131">MNTWLPQLLQSSDSMFPTGAYAHSYGMEGAVQDGLIKDIADFRAFINDMVIPGLEKLELPAAAAAFTAAQDADLARLCELDQRYGAMKPSRELREATARTGRQRLLLNLEIADEPFWRDIEQARLAKRLEAYEPIVLGTQGALGQMPLDDTLGLAFYHGLTPFVNAALKLVRMGQLACQKILSEALAQTAEVVDKAKQISTEEMGWLCPALDISSARHETAFSRLFIS</sequence>
<dbReference type="InterPro" id="IPR002639">
    <property type="entry name" value="UreF"/>
</dbReference>
<evidence type="ECO:0008006" key="4">
    <source>
        <dbReference type="Google" id="ProtNLM"/>
    </source>
</evidence>
<organism evidence="3">
    <name type="scientific">marine metagenome</name>
    <dbReference type="NCBI Taxonomy" id="408172"/>
    <lineage>
        <taxon>unclassified sequences</taxon>
        <taxon>metagenomes</taxon>
        <taxon>ecological metagenomes</taxon>
    </lineage>
</organism>
<proteinExistence type="inferred from homology"/>
<accession>A0A381W448</accession>
<evidence type="ECO:0000256" key="1">
    <source>
        <dbReference type="ARBA" id="ARBA00022988"/>
    </source>
</evidence>
<evidence type="ECO:0000313" key="3">
    <source>
        <dbReference type="EMBL" id="SVA46687.1"/>
    </source>
</evidence>
<keyword evidence="2" id="KW-0143">Chaperone</keyword>
<dbReference type="Pfam" id="PF01730">
    <property type="entry name" value="UreF"/>
    <property type="match status" value="1"/>
</dbReference>
<protein>
    <recommendedName>
        <fullName evidence="4">Urease accessory protein UreF</fullName>
    </recommendedName>
</protein>
<dbReference type="EMBL" id="UINC01010501">
    <property type="protein sequence ID" value="SVA46687.1"/>
    <property type="molecule type" value="Genomic_DNA"/>
</dbReference>
<gene>
    <name evidence="3" type="ORF">METZ01_LOCUS99541</name>
</gene>
<reference evidence="3" key="1">
    <citation type="submission" date="2018-05" db="EMBL/GenBank/DDBJ databases">
        <authorList>
            <person name="Lanie J.A."/>
            <person name="Ng W.-L."/>
            <person name="Kazmierczak K.M."/>
            <person name="Andrzejewski T.M."/>
            <person name="Davidsen T.M."/>
            <person name="Wayne K.J."/>
            <person name="Tettelin H."/>
            <person name="Glass J.I."/>
            <person name="Rusch D."/>
            <person name="Podicherti R."/>
            <person name="Tsui H.-C.T."/>
            <person name="Winkler M.E."/>
        </authorList>
    </citation>
    <scope>NUCLEOTIDE SEQUENCE</scope>
</reference>
<dbReference type="InterPro" id="IPR038277">
    <property type="entry name" value="UreF_sf"/>
</dbReference>
<evidence type="ECO:0000256" key="2">
    <source>
        <dbReference type="ARBA" id="ARBA00023186"/>
    </source>
</evidence>
<dbReference type="PIRSF" id="PIRSF009467">
    <property type="entry name" value="Ureas_acces_UreF"/>
    <property type="match status" value="1"/>
</dbReference>